<feature type="compositionally biased region" description="Acidic residues" evidence="1">
    <location>
        <begin position="437"/>
        <end position="446"/>
    </location>
</feature>
<feature type="compositionally biased region" description="Basic and acidic residues" evidence="1">
    <location>
        <begin position="213"/>
        <end position="223"/>
    </location>
</feature>
<sequence>MDPTETTRDPNADLPIAAGSMEQPDPVVIKDLETFLEEETKGEKTKKKKLKKKVKKKVKKKKDEGSEDDNNQEESTAIPTEDGAEVPVKKMVRRKKKKTKDHANTLEDDNGDEDISKKKTKKKKKLKKKVKVPPETVENTEKAGLDSIMVGIEEFLQDEEGEIPVNIIKEEKNEKYVGIETKEPLSTANDDSKVEKDDNVESSEATETTTANDDSKVEKKDDVGSGEPTETAANSNDISAEKEDDVESTETITTNDDSKVEKKNDVGSGGPTETTTTADNESNKDSNSNEEEAVNEIEGEEKTISSEPNLVKPHQHSVNSDAFEPVIAKEKEEDNGDENEELPKLENPTTSITKLEEPEEPIKESIMIENIEGSGRQEVQVEDGLNNKSSEHKSASMEEPEPKTVYLESEDNMEEERQPSINTDELSENLAGLPEKEEGEEEEELEKDIKETVKEQSTSINGPEPILNETEELNSDTELKESPVTSKEEQSIETSITPENVTTNIISETSKLEENDEWNDGKVAQEGEITVDLSGDADTEITDESSTKNANAGATDDELPEVRVETEIEMEGDEVDGNVLVEDESSKETTIDHLTEEKSDNITDEKKPESENESAGEDNIEPIDAISEGSSTLPEDQEEKGIPETGKSNEGLNAKDNDEITKSVVNEDETKGLTFDDEPTKDVSLPLDVEDTSKKPPIESTKDTMNDILAETDAFLKELGLDMVNDADANDLLLSLDGKKPTNAKSTTNKDTPNTIKQSDIIAYNKTLPVYIYTSLAGGGFHMIPRTNRLTTILTANRIEFTYRDLGTDDEARRVWKTFGKGRSLPGVVRGRDDIIGNWEELEEANEDYRVADLIYGSL</sequence>
<feature type="compositionally biased region" description="Basic and acidic residues" evidence="1">
    <location>
        <begin position="477"/>
        <end position="490"/>
    </location>
</feature>
<evidence type="ECO:0000256" key="1">
    <source>
        <dbReference type="SAM" id="MobiDB-lite"/>
    </source>
</evidence>
<feature type="compositionally biased region" description="Basic and acidic residues" evidence="1">
    <location>
        <begin position="256"/>
        <end position="265"/>
    </location>
</feature>
<dbReference type="PROSITE" id="PS51354">
    <property type="entry name" value="GLUTAREDOXIN_2"/>
    <property type="match status" value="1"/>
</dbReference>
<feature type="compositionally biased region" description="Basic and acidic residues" evidence="1">
    <location>
        <begin position="389"/>
        <end position="402"/>
    </location>
</feature>
<reference key="2">
    <citation type="submission" date="2011-08" db="EMBL/GenBank/DDBJ databases">
        <title>Genome sequence of Naumovozyma castellii.</title>
        <authorList>
            <person name="Gordon J.L."/>
            <person name="Armisen D."/>
            <person name="Proux-Wera E."/>
            <person name="OhEigeartaigh S.S."/>
            <person name="Byrne K.P."/>
            <person name="Wolfe K.H."/>
        </authorList>
    </citation>
    <scope>NUCLEOTIDE SEQUENCE</scope>
    <source>
        <strain>Type strain:CBS 4309</strain>
    </source>
</reference>
<feature type="compositionally biased region" description="Acidic residues" evidence="1">
    <location>
        <begin position="611"/>
        <end position="621"/>
    </location>
</feature>
<dbReference type="KEGG" id="ncs:NCAS_0D00650"/>
<feature type="region of interest" description="Disordered" evidence="1">
    <location>
        <begin position="169"/>
        <end position="701"/>
    </location>
</feature>
<dbReference type="OrthoDB" id="9932926at2759"/>
<keyword evidence="3" id="KW-1185">Reference proteome</keyword>
<evidence type="ECO:0000313" key="3">
    <source>
        <dbReference type="Proteomes" id="UP000001640"/>
    </source>
</evidence>
<feature type="compositionally biased region" description="Polar residues" evidence="1">
    <location>
        <begin position="492"/>
        <end position="509"/>
    </location>
</feature>
<accession>G0VEV1</accession>
<feature type="region of interest" description="Disordered" evidence="1">
    <location>
        <begin position="1"/>
        <end position="147"/>
    </location>
</feature>
<feature type="compositionally biased region" description="Basic and acidic residues" evidence="1">
    <location>
        <begin position="190"/>
        <end position="199"/>
    </location>
</feature>
<feature type="compositionally biased region" description="Basic and acidic residues" evidence="1">
    <location>
        <begin position="1"/>
        <end position="11"/>
    </location>
</feature>
<proteinExistence type="predicted"/>
<dbReference type="Proteomes" id="UP000001640">
    <property type="component" value="Chromosome 4"/>
</dbReference>
<dbReference type="STRING" id="1064592.G0VEV1"/>
<dbReference type="InParanoid" id="G0VEV1"/>
<feature type="compositionally biased region" description="Basic and acidic residues" evidence="1">
    <location>
        <begin position="28"/>
        <end position="43"/>
    </location>
</feature>
<name>G0VEV1_NAUCA</name>
<organism evidence="2 3">
    <name type="scientific">Naumovozyma castellii</name>
    <name type="common">Yeast</name>
    <name type="synonym">Saccharomyces castellii</name>
    <dbReference type="NCBI Taxonomy" id="27288"/>
    <lineage>
        <taxon>Eukaryota</taxon>
        <taxon>Fungi</taxon>
        <taxon>Dikarya</taxon>
        <taxon>Ascomycota</taxon>
        <taxon>Saccharomycotina</taxon>
        <taxon>Saccharomycetes</taxon>
        <taxon>Saccharomycetales</taxon>
        <taxon>Saccharomycetaceae</taxon>
        <taxon>Naumovozyma</taxon>
    </lineage>
</organism>
<reference evidence="2 3" key="1">
    <citation type="journal article" date="2011" name="Proc. Natl. Acad. Sci. U.S.A.">
        <title>Evolutionary erosion of yeast sex chromosomes by mating-type switching accidents.</title>
        <authorList>
            <person name="Gordon J.L."/>
            <person name="Armisen D."/>
            <person name="Proux-Wera E."/>
            <person name="Oheigeartaigh S.S."/>
            <person name="Byrne K.P."/>
            <person name="Wolfe K.H."/>
        </authorList>
    </citation>
    <scope>NUCLEOTIDE SEQUENCE [LARGE SCALE GENOMIC DNA]</scope>
    <source>
        <strain evidence="3">ATCC 76901 / BCRC 22586 / CBS 4309 / NBRC 1992 / NRRL Y-12630</strain>
    </source>
</reference>
<feature type="compositionally biased region" description="Basic residues" evidence="1">
    <location>
        <begin position="44"/>
        <end position="60"/>
    </location>
</feature>
<feature type="compositionally biased region" description="Low complexity" evidence="1">
    <location>
        <begin position="202"/>
        <end position="211"/>
    </location>
</feature>
<feature type="compositionally biased region" description="Basic residues" evidence="1">
    <location>
        <begin position="118"/>
        <end position="131"/>
    </location>
</feature>
<feature type="compositionally biased region" description="Basic and acidic residues" evidence="1">
    <location>
        <begin position="691"/>
        <end position="701"/>
    </location>
</feature>
<dbReference type="AlphaFoldDB" id="G0VEV1"/>
<evidence type="ECO:0000313" key="2">
    <source>
        <dbReference type="EMBL" id="CCC69646.1"/>
    </source>
</evidence>
<dbReference type="RefSeq" id="XP_003676010.1">
    <property type="nucleotide sequence ID" value="XM_003675962.1"/>
</dbReference>
<dbReference type="SUPFAM" id="SSF52833">
    <property type="entry name" value="Thioredoxin-like"/>
    <property type="match status" value="1"/>
</dbReference>
<feature type="compositionally biased region" description="Basic and acidic residues" evidence="1">
    <location>
        <begin position="169"/>
        <end position="183"/>
    </location>
</feature>
<feature type="compositionally biased region" description="Acidic residues" evidence="1">
    <location>
        <begin position="288"/>
        <end position="299"/>
    </location>
</feature>
<dbReference type="Gene3D" id="3.40.30.10">
    <property type="entry name" value="Glutaredoxin"/>
    <property type="match status" value="1"/>
</dbReference>
<feature type="compositionally biased region" description="Basic and acidic residues" evidence="1">
    <location>
        <begin position="354"/>
        <end position="363"/>
    </location>
</feature>
<feature type="compositionally biased region" description="Basic and acidic residues" evidence="1">
    <location>
        <begin position="584"/>
        <end position="610"/>
    </location>
</feature>
<dbReference type="HOGENOM" id="CLU_330396_0_0_1"/>
<feature type="compositionally biased region" description="Acidic residues" evidence="1">
    <location>
        <begin position="567"/>
        <end position="583"/>
    </location>
</feature>
<protein>
    <submittedName>
        <fullName evidence="2">Uncharacterized protein</fullName>
    </submittedName>
</protein>
<dbReference type="GeneID" id="96903255"/>
<gene>
    <name evidence="2" type="primary">NCAS0D00650</name>
    <name evidence="2" type="ordered locus">NCAS_0D00650</name>
</gene>
<dbReference type="OMA" id="DKPSCPV"/>
<dbReference type="InterPro" id="IPR036249">
    <property type="entry name" value="Thioredoxin-like_sf"/>
</dbReference>
<dbReference type="EMBL" id="HE576755">
    <property type="protein sequence ID" value="CCC69646.1"/>
    <property type="molecule type" value="Genomic_DNA"/>
</dbReference>
<dbReference type="FunCoup" id="G0VEV1">
    <property type="interactions" value="20"/>
</dbReference>
<dbReference type="eggNOG" id="KOG1181">
    <property type="taxonomic scope" value="Eukaryota"/>
</dbReference>
<feature type="compositionally biased region" description="Basic residues" evidence="1">
    <location>
        <begin position="90"/>
        <end position="100"/>
    </location>
</feature>